<dbReference type="Pfam" id="PF10604">
    <property type="entry name" value="Polyketide_cyc2"/>
    <property type="match status" value="1"/>
</dbReference>
<dbReference type="Proteomes" id="UP000533598">
    <property type="component" value="Unassembled WGS sequence"/>
</dbReference>
<dbReference type="InterPro" id="IPR023393">
    <property type="entry name" value="START-like_dom_sf"/>
</dbReference>
<reference evidence="2 3" key="1">
    <citation type="submission" date="2020-08" db="EMBL/GenBank/DDBJ databases">
        <title>Sequencing the genomes of 1000 actinobacteria strains.</title>
        <authorList>
            <person name="Klenk H.-P."/>
        </authorList>
    </citation>
    <scope>NUCLEOTIDE SEQUENCE [LARGE SCALE GENOMIC DNA]</scope>
    <source>
        <strain evidence="2 3">DSM 44230</strain>
    </source>
</reference>
<name>A0A7W7FRP4_9PSEU</name>
<dbReference type="Gene3D" id="3.30.530.20">
    <property type="match status" value="1"/>
</dbReference>
<dbReference type="EMBL" id="JACHMH010000001">
    <property type="protein sequence ID" value="MBB4676221.1"/>
    <property type="molecule type" value="Genomic_DNA"/>
</dbReference>
<feature type="transmembrane region" description="Helical" evidence="1">
    <location>
        <begin position="167"/>
        <end position="192"/>
    </location>
</feature>
<dbReference type="RefSeq" id="WP_185002074.1">
    <property type="nucleotide sequence ID" value="NZ_BAAAUI010000016.1"/>
</dbReference>
<proteinExistence type="predicted"/>
<evidence type="ECO:0000313" key="2">
    <source>
        <dbReference type="EMBL" id="MBB4676221.1"/>
    </source>
</evidence>
<comment type="caution">
    <text evidence="2">The sequence shown here is derived from an EMBL/GenBank/DDBJ whole genome shotgun (WGS) entry which is preliminary data.</text>
</comment>
<keyword evidence="1" id="KW-1133">Transmembrane helix</keyword>
<evidence type="ECO:0008006" key="4">
    <source>
        <dbReference type="Google" id="ProtNLM"/>
    </source>
</evidence>
<keyword evidence="1" id="KW-0472">Membrane</keyword>
<dbReference type="InterPro" id="IPR019587">
    <property type="entry name" value="Polyketide_cyclase/dehydratase"/>
</dbReference>
<dbReference type="SUPFAM" id="SSF55961">
    <property type="entry name" value="Bet v1-like"/>
    <property type="match status" value="1"/>
</dbReference>
<keyword evidence="1" id="KW-0812">Transmembrane</keyword>
<keyword evidence="3" id="KW-1185">Reference proteome</keyword>
<sequence length="226" mass="25138">MRIYVETRIRADPAALWARTQDPAQHQRWDLRFRRIEYLPPAPGEPQRFRYATFGVAGVGISVGERRTPDASSTSALRFASDHPLSLIRAGSGYWRYRPGPGGVRFITGYDYRPGWGRLGPLADLVFRPLMGWATAWSFDRLRLWLEEGINPETALRRALSDLAVRLLLIIATLLLTPWPTALATALLALLAPPAPGVPAARRCLRRPPDALAATVPATLSRLELP</sequence>
<dbReference type="CDD" id="cd07812">
    <property type="entry name" value="SRPBCC"/>
    <property type="match status" value="1"/>
</dbReference>
<gene>
    <name evidence="2" type="ORF">HNR67_002339</name>
</gene>
<evidence type="ECO:0000256" key="1">
    <source>
        <dbReference type="SAM" id="Phobius"/>
    </source>
</evidence>
<protein>
    <recommendedName>
        <fullName evidence="4">SRPBCC family protein</fullName>
    </recommendedName>
</protein>
<accession>A0A7W7FRP4</accession>
<evidence type="ECO:0000313" key="3">
    <source>
        <dbReference type="Proteomes" id="UP000533598"/>
    </source>
</evidence>
<organism evidence="2 3">
    <name type="scientific">Crossiella cryophila</name>
    <dbReference type="NCBI Taxonomy" id="43355"/>
    <lineage>
        <taxon>Bacteria</taxon>
        <taxon>Bacillati</taxon>
        <taxon>Actinomycetota</taxon>
        <taxon>Actinomycetes</taxon>
        <taxon>Pseudonocardiales</taxon>
        <taxon>Pseudonocardiaceae</taxon>
        <taxon>Crossiella</taxon>
    </lineage>
</organism>
<dbReference type="AlphaFoldDB" id="A0A7W7FRP4"/>